<evidence type="ECO:0000256" key="5">
    <source>
        <dbReference type="ARBA" id="ARBA00016406"/>
    </source>
</evidence>
<evidence type="ECO:0000256" key="1">
    <source>
        <dbReference type="ARBA" id="ARBA00001974"/>
    </source>
</evidence>
<dbReference type="PRINTS" id="PR00368">
    <property type="entry name" value="FADPNR"/>
</dbReference>
<dbReference type="Gene3D" id="3.50.50.60">
    <property type="entry name" value="FAD/NAD(P)-binding domain"/>
    <property type="match status" value="1"/>
</dbReference>
<evidence type="ECO:0000256" key="12">
    <source>
        <dbReference type="ARBA" id="ARBA00031158"/>
    </source>
</evidence>
<keyword evidence="9" id="KW-0560">Oxidoreductase</keyword>
<organism evidence="16 17">
    <name type="scientific">Streptomyces massasporeus</name>
    <dbReference type="NCBI Taxonomy" id="67324"/>
    <lineage>
        <taxon>Bacteria</taxon>
        <taxon>Bacillati</taxon>
        <taxon>Actinomycetota</taxon>
        <taxon>Actinomycetes</taxon>
        <taxon>Kitasatosporales</taxon>
        <taxon>Streptomycetaceae</taxon>
        <taxon>Streptomyces</taxon>
    </lineage>
</organism>
<comment type="caution">
    <text evidence="16">The sequence shown here is derived from an EMBL/GenBank/DDBJ whole genome shotgun (WGS) entry which is preliminary data.</text>
</comment>
<keyword evidence="17" id="KW-1185">Reference proteome</keyword>
<name>A0ABW6LM04_9ACTN</name>
<dbReference type="EC" id="1.14.13.59" evidence="4"/>
<evidence type="ECO:0000256" key="4">
    <source>
        <dbReference type="ARBA" id="ARBA00013076"/>
    </source>
</evidence>
<evidence type="ECO:0000313" key="17">
    <source>
        <dbReference type="Proteomes" id="UP001601288"/>
    </source>
</evidence>
<protein>
    <recommendedName>
        <fullName evidence="5">L-lysine N6-monooxygenase MbtG</fullName>
        <ecNumber evidence="4">1.14.13.59</ecNumber>
    </recommendedName>
    <alternativeName>
        <fullName evidence="14">Lysine 6-N-hydroxylase</fullName>
    </alternativeName>
    <alternativeName>
        <fullName evidence="13">Lysine N6-hydroxylase</fullName>
    </alternativeName>
    <alternativeName>
        <fullName evidence="11">Lysine-N-oxygenase</fullName>
    </alternativeName>
    <alternativeName>
        <fullName evidence="12">Mycobactin synthase protein G</fullName>
    </alternativeName>
</protein>
<dbReference type="PANTHER" id="PTHR42802">
    <property type="entry name" value="MONOOXYGENASE"/>
    <property type="match status" value="1"/>
</dbReference>
<comment type="similarity">
    <text evidence="3">Belongs to the lysine N(6)-hydroxylase/L-ornithine N(5)-oxygenase family.</text>
</comment>
<evidence type="ECO:0000256" key="2">
    <source>
        <dbReference type="ARBA" id="ARBA00004924"/>
    </source>
</evidence>
<evidence type="ECO:0000256" key="11">
    <source>
        <dbReference type="ARBA" id="ARBA00029939"/>
    </source>
</evidence>
<dbReference type="RefSeq" id="WP_358286151.1">
    <property type="nucleotide sequence ID" value="NZ_JBEYGJ010000025.1"/>
</dbReference>
<sequence length="452" mass="50180">MSETEPLAEREPVYDVVGIGFGPSNLALAIALEEHNETSERERAVTGVFLERKPSFGWHRGMLIDGATMQVSFLKDLATLRNPVSRFGFVSYLHDKGRLVDFINQKTFFPTREEFHDYLEWAADGVDHMVRYDSEVVSVRTVAEGGTDGGAGLFEMVSRCPRLGEETVHRARNIVVACGLQPVLPDGVTASERIWHSSELLTALPELQHDVPERFVVVGAGQSAAEVTEYLHRTYPSAEVCAVLSRFGYSPADDSPYANRVFDPEAVGLWFDAPEPVRDQLMAYHRNTNYSVVDLDVIEDLYRREYREKVRGEHRLRVLRASRVTDVHEDDSGVTVRVADLPTATPAELRADAVVFATGYQPFDLTALLGEVDRHCLRDANGRLSVARDYRLLTSPAIRAGIYLQGGTEHTHGITSSLLSMVAVRAGEILTSIQEDREARASVPTALSGTHE</sequence>
<evidence type="ECO:0000256" key="7">
    <source>
        <dbReference type="ARBA" id="ARBA00022827"/>
    </source>
</evidence>
<comment type="cofactor">
    <cofactor evidence="1">
        <name>FAD</name>
        <dbReference type="ChEBI" id="CHEBI:57692"/>
    </cofactor>
</comment>
<accession>A0ABW6LM04</accession>
<dbReference type="SUPFAM" id="SSF51905">
    <property type="entry name" value="FAD/NAD(P)-binding domain"/>
    <property type="match status" value="2"/>
</dbReference>
<dbReference type="EMBL" id="JBIAFP010000025">
    <property type="protein sequence ID" value="MFE9229455.1"/>
    <property type="molecule type" value="Genomic_DNA"/>
</dbReference>
<evidence type="ECO:0000256" key="13">
    <source>
        <dbReference type="ARBA" id="ARBA00032493"/>
    </source>
</evidence>
<reference evidence="16 17" key="1">
    <citation type="submission" date="2024-10" db="EMBL/GenBank/DDBJ databases">
        <title>The Natural Products Discovery Center: Release of the First 8490 Sequenced Strains for Exploring Actinobacteria Biosynthetic Diversity.</title>
        <authorList>
            <person name="Kalkreuter E."/>
            <person name="Kautsar S.A."/>
            <person name="Yang D."/>
            <person name="Bader C.D."/>
            <person name="Teijaro C.N."/>
            <person name="Fluegel L."/>
            <person name="Davis C.M."/>
            <person name="Simpson J.R."/>
            <person name="Lauterbach L."/>
            <person name="Steele A.D."/>
            <person name="Gui C."/>
            <person name="Meng S."/>
            <person name="Li G."/>
            <person name="Viehrig K."/>
            <person name="Ye F."/>
            <person name="Su P."/>
            <person name="Kiefer A.F."/>
            <person name="Nichols A."/>
            <person name="Cepeda A.J."/>
            <person name="Yan W."/>
            <person name="Fan B."/>
            <person name="Jiang Y."/>
            <person name="Adhikari A."/>
            <person name="Zheng C.-J."/>
            <person name="Schuster L."/>
            <person name="Cowan T.M."/>
            <person name="Smanski M.J."/>
            <person name="Chevrette M.G."/>
            <person name="De Carvalho L.P.S."/>
            <person name="Shen B."/>
        </authorList>
    </citation>
    <scope>NUCLEOTIDE SEQUENCE [LARGE SCALE GENOMIC DNA]</scope>
    <source>
        <strain evidence="16 17">NPDC007066</strain>
    </source>
</reference>
<evidence type="ECO:0000256" key="15">
    <source>
        <dbReference type="ARBA" id="ARBA00048407"/>
    </source>
</evidence>
<dbReference type="Proteomes" id="UP001601288">
    <property type="component" value="Unassembled WGS sequence"/>
</dbReference>
<proteinExistence type="inferred from homology"/>
<dbReference type="Pfam" id="PF13434">
    <property type="entry name" value="Lys_Orn_oxgnase"/>
    <property type="match status" value="1"/>
</dbReference>
<dbReference type="InterPro" id="IPR025700">
    <property type="entry name" value="Lys/Orn_oxygenase"/>
</dbReference>
<evidence type="ECO:0000256" key="6">
    <source>
        <dbReference type="ARBA" id="ARBA00022630"/>
    </source>
</evidence>
<dbReference type="PANTHER" id="PTHR42802:SF1">
    <property type="entry name" value="L-ORNITHINE N(5)-MONOOXYGENASE"/>
    <property type="match status" value="1"/>
</dbReference>
<dbReference type="InterPro" id="IPR036188">
    <property type="entry name" value="FAD/NAD-bd_sf"/>
</dbReference>
<evidence type="ECO:0000256" key="8">
    <source>
        <dbReference type="ARBA" id="ARBA00022857"/>
    </source>
</evidence>
<evidence type="ECO:0000256" key="3">
    <source>
        <dbReference type="ARBA" id="ARBA00007588"/>
    </source>
</evidence>
<comment type="pathway">
    <text evidence="2">Siderophore biosynthesis.</text>
</comment>
<keyword evidence="8" id="KW-0521">NADP</keyword>
<keyword evidence="10" id="KW-0503">Monooxygenase</keyword>
<evidence type="ECO:0000256" key="10">
    <source>
        <dbReference type="ARBA" id="ARBA00023033"/>
    </source>
</evidence>
<keyword evidence="7" id="KW-0274">FAD</keyword>
<gene>
    <name evidence="16" type="ORF">ACFYM3_33630</name>
</gene>
<evidence type="ECO:0000256" key="14">
    <source>
        <dbReference type="ARBA" id="ARBA00032738"/>
    </source>
</evidence>
<comment type="catalytic activity">
    <reaction evidence="15">
        <text>L-lysine + NADPH + O2 = N(6)-hydroxy-L-lysine + NADP(+) + H2O</text>
        <dbReference type="Rhea" id="RHEA:23228"/>
        <dbReference type="ChEBI" id="CHEBI:15377"/>
        <dbReference type="ChEBI" id="CHEBI:15379"/>
        <dbReference type="ChEBI" id="CHEBI:32551"/>
        <dbReference type="ChEBI" id="CHEBI:57783"/>
        <dbReference type="ChEBI" id="CHEBI:57820"/>
        <dbReference type="ChEBI" id="CHEBI:58349"/>
        <dbReference type="EC" id="1.14.13.59"/>
    </reaction>
</comment>
<evidence type="ECO:0000256" key="9">
    <source>
        <dbReference type="ARBA" id="ARBA00023002"/>
    </source>
</evidence>
<evidence type="ECO:0000313" key="16">
    <source>
        <dbReference type="EMBL" id="MFE9229455.1"/>
    </source>
</evidence>
<keyword evidence="6" id="KW-0285">Flavoprotein</keyword>